<feature type="domain" description="NADH:ubiquinone oxidoreductase-like 20kDa subunit" evidence="2">
    <location>
        <begin position="14"/>
        <end position="161"/>
    </location>
</feature>
<dbReference type="PANTHER" id="PTHR42845">
    <property type="entry name" value="COENZYME F420-REDUCING HYDROGENASE, GAMMA SUBUNIT"/>
    <property type="match status" value="1"/>
</dbReference>
<evidence type="ECO:0000256" key="1">
    <source>
        <dbReference type="ARBA" id="ARBA00023002"/>
    </source>
</evidence>
<protein>
    <submittedName>
        <fullName evidence="3">NADP oxidoreductase</fullName>
    </submittedName>
</protein>
<accession>A0A7C1FI94</accession>
<evidence type="ECO:0000259" key="2">
    <source>
        <dbReference type="Pfam" id="PF01058"/>
    </source>
</evidence>
<keyword evidence="1" id="KW-0560">Oxidoreductase</keyword>
<dbReference type="InterPro" id="IPR037024">
    <property type="entry name" value="NiFe_Hase_small_N_sf"/>
</dbReference>
<dbReference type="AlphaFoldDB" id="A0A7C1FI94"/>
<dbReference type="InterPro" id="IPR051349">
    <property type="entry name" value="Hydrogenase_assoc-protein"/>
</dbReference>
<dbReference type="InterPro" id="IPR006137">
    <property type="entry name" value="NADH_UbQ_OxRdtase-like_20kDa"/>
</dbReference>
<dbReference type="Gene3D" id="3.40.50.700">
    <property type="entry name" value="NADH:ubiquinone oxidoreductase-like, 20kDa subunit"/>
    <property type="match status" value="1"/>
</dbReference>
<gene>
    <name evidence="3" type="ORF">ENQ20_18835</name>
</gene>
<evidence type="ECO:0000313" key="3">
    <source>
        <dbReference type="EMBL" id="HDX33517.1"/>
    </source>
</evidence>
<reference evidence="3" key="1">
    <citation type="journal article" date="2020" name="mSystems">
        <title>Genome- and Community-Level Interaction Insights into Carbon Utilization and Element Cycling Functions of Hydrothermarchaeota in Hydrothermal Sediment.</title>
        <authorList>
            <person name="Zhou Z."/>
            <person name="Liu Y."/>
            <person name="Xu W."/>
            <person name="Pan J."/>
            <person name="Luo Z.H."/>
            <person name="Li M."/>
        </authorList>
    </citation>
    <scope>NUCLEOTIDE SEQUENCE [LARGE SCALE GENOMIC DNA]</scope>
    <source>
        <strain evidence="3">SpSt-289</strain>
    </source>
</reference>
<proteinExistence type="predicted"/>
<dbReference type="PANTHER" id="PTHR42845:SF1">
    <property type="entry name" value="HYDROGENASE SMALL SUBUNIT"/>
    <property type="match status" value="1"/>
</dbReference>
<comment type="caution">
    <text evidence="3">The sequence shown here is derived from an EMBL/GenBank/DDBJ whole genome shotgun (WGS) entry which is preliminary data.</text>
</comment>
<dbReference type="SUPFAM" id="SSF56770">
    <property type="entry name" value="HydA/Nqo6-like"/>
    <property type="match status" value="1"/>
</dbReference>
<dbReference type="EMBL" id="DSMG01000194">
    <property type="protein sequence ID" value="HDX33517.1"/>
    <property type="molecule type" value="Genomic_DNA"/>
</dbReference>
<organism evidence="3">
    <name type="scientific">Caldilinea aerophila</name>
    <dbReference type="NCBI Taxonomy" id="133453"/>
    <lineage>
        <taxon>Bacteria</taxon>
        <taxon>Bacillati</taxon>
        <taxon>Chloroflexota</taxon>
        <taxon>Caldilineae</taxon>
        <taxon>Caldilineales</taxon>
        <taxon>Caldilineaceae</taxon>
        <taxon>Caldilinea</taxon>
    </lineage>
</organism>
<dbReference type="GO" id="GO:0016491">
    <property type="term" value="F:oxidoreductase activity"/>
    <property type="evidence" value="ECO:0007669"/>
    <property type="project" value="UniProtKB-KW"/>
</dbReference>
<sequence>MQKVRLATAWLGGCSGCHMSFLDLDEKLIELADKVELVYSPIADAKEFPENVDVTLVEGAVANLDNLKLAEEIRARSRLVVSFGDCAVTGNVPSLRNKLGIDDVLTAVYHEGPGRHPTGGDEIMPKLLPKVLPLHQVIHVDAFLPGCPPDPDRIWAAVSALLAGEPLVLEPEMRTFG</sequence>
<name>A0A7C1FI94_9CHLR</name>
<dbReference type="GO" id="GO:0051536">
    <property type="term" value="F:iron-sulfur cluster binding"/>
    <property type="evidence" value="ECO:0007669"/>
    <property type="project" value="InterPro"/>
</dbReference>
<dbReference type="Pfam" id="PF01058">
    <property type="entry name" value="Oxidored_q6"/>
    <property type="match status" value="1"/>
</dbReference>